<organism evidence="1 2">
    <name type="scientific">Izhakiella australiensis</name>
    <dbReference type="NCBI Taxonomy" id="1926881"/>
    <lineage>
        <taxon>Bacteria</taxon>
        <taxon>Pseudomonadati</taxon>
        <taxon>Pseudomonadota</taxon>
        <taxon>Gammaproteobacteria</taxon>
        <taxon>Enterobacterales</taxon>
        <taxon>Erwiniaceae</taxon>
        <taxon>Izhakiella</taxon>
    </lineage>
</organism>
<evidence type="ECO:0000313" key="2">
    <source>
        <dbReference type="Proteomes" id="UP000190667"/>
    </source>
</evidence>
<reference evidence="1 2" key="1">
    <citation type="submission" date="2016-12" db="EMBL/GenBank/DDBJ databases">
        <title>Izhakiella australiana sp. nov. of genus Izhakiella isolated from Australian desert.</title>
        <authorList>
            <person name="Ji M."/>
        </authorList>
    </citation>
    <scope>NUCLEOTIDE SEQUENCE [LARGE SCALE GENOMIC DNA]</scope>
    <source>
        <strain evidence="1 2">D4N98</strain>
    </source>
</reference>
<dbReference type="Proteomes" id="UP000190667">
    <property type="component" value="Unassembled WGS sequence"/>
</dbReference>
<proteinExistence type="predicted"/>
<name>A0A1S8Y743_9GAMM</name>
<keyword evidence="2" id="KW-1185">Reference proteome</keyword>
<gene>
    <name evidence="1" type="ORF">BTJ39_23205</name>
</gene>
<evidence type="ECO:0000313" key="1">
    <source>
        <dbReference type="EMBL" id="OON34725.1"/>
    </source>
</evidence>
<dbReference type="AlphaFoldDB" id="A0A1S8Y743"/>
<accession>A0A1S8Y743</accession>
<comment type="caution">
    <text evidence="1">The sequence shown here is derived from an EMBL/GenBank/DDBJ whole genome shotgun (WGS) entry which is preliminary data.</text>
</comment>
<sequence>MRLRMKATKIVSYDTAVDDAPGGVGMEELLFAGWRADGGPAVSGAHGAAAPSGAAGMKESAWNSEIILR</sequence>
<dbReference type="STRING" id="1926881.BTJ39_23205"/>
<dbReference type="EMBL" id="MRUL01000033">
    <property type="protein sequence ID" value="OON34725.1"/>
    <property type="molecule type" value="Genomic_DNA"/>
</dbReference>
<protein>
    <submittedName>
        <fullName evidence="1">Uncharacterized protein</fullName>
    </submittedName>
</protein>